<organism evidence="2">
    <name type="scientific">uncultured Anaerotruncus sp</name>
    <dbReference type="NCBI Taxonomy" id="905011"/>
    <lineage>
        <taxon>Bacteria</taxon>
        <taxon>Bacillati</taxon>
        <taxon>Bacillota</taxon>
        <taxon>Clostridia</taxon>
        <taxon>Eubacteriales</taxon>
        <taxon>Oscillospiraceae</taxon>
        <taxon>Anaerotruncus</taxon>
        <taxon>environmental samples</taxon>
    </lineage>
</organism>
<proteinExistence type="predicted"/>
<dbReference type="InterPro" id="IPR007159">
    <property type="entry name" value="SpoVT-AbrB_dom"/>
</dbReference>
<dbReference type="NCBIfam" id="TIGR01439">
    <property type="entry name" value="lp_hng_hel_AbrB"/>
    <property type="match status" value="1"/>
</dbReference>
<dbReference type="PANTHER" id="PTHR36432:SF1">
    <property type="entry name" value="STAGE V SPORULATION PROTEIN T"/>
    <property type="match status" value="1"/>
</dbReference>
<protein>
    <submittedName>
        <fullName evidence="2">Stage V sporulation protein T</fullName>
    </submittedName>
</protein>
<feature type="domain" description="SpoVT-AbrB" evidence="1">
    <location>
        <begin position="8"/>
        <end position="51"/>
    </location>
</feature>
<dbReference type="SMART" id="SM00966">
    <property type="entry name" value="SpoVT_AbrB"/>
    <property type="match status" value="1"/>
</dbReference>
<dbReference type="Gene3D" id="2.10.260.10">
    <property type="match status" value="1"/>
</dbReference>
<name>A0A1C6IIJ4_9FIRM</name>
<gene>
    <name evidence="2" type="primary">spoVT_1</name>
    <name evidence="2" type="ORF">SAMEA3545359_01446</name>
</gene>
<sequence length="82" mass="9133">MKSTGIIREMDELGRIVIPKELRRTLSMEKGSHIEIFTDKDMICLKKAGNGCVFCGKESEHLTSYMGKYVCADCAKNLSSGK</sequence>
<dbReference type="PANTHER" id="PTHR36432">
    <property type="match status" value="1"/>
</dbReference>
<dbReference type="GO" id="GO:0003677">
    <property type="term" value="F:DNA binding"/>
    <property type="evidence" value="ECO:0007669"/>
    <property type="project" value="InterPro"/>
</dbReference>
<dbReference type="EMBL" id="FMHG01000001">
    <property type="protein sequence ID" value="SCJ69075.1"/>
    <property type="molecule type" value="Genomic_DNA"/>
</dbReference>
<reference evidence="2" key="1">
    <citation type="submission" date="2015-09" db="EMBL/GenBank/DDBJ databases">
        <authorList>
            <consortium name="Pathogen Informatics"/>
        </authorList>
    </citation>
    <scope>NUCLEOTIDE SEQUENCE</scope>
    <source>
        <strain evidence="2">2789STDY5834896</strain>
    </source>
</reference>
<accession>A0A1C6IIJ4</accession>
<dbReference type="AlphaFoldDB" id="A0A1C6IIJ4"/>
<dbReference type="SUPFAM" id="SSF89447">
    <property type="entry name" value="AbrB/MazE/MraZ-like"/>
    <property type="match status" value="1"/>
</dbReference>
<dbReference type="Pfam" id="PF04014">
    <property type="entry name" value="MazE_antitoxin"/>
    <property type="match status" value="1"/>
</dbReference>
<dbReference type="InterPro" id="IPR037914">
    <property type="entry name" value="SpoVT-AbrB_sf"/>
</dbReference>
<evidence type="ECO:0000259" key="1">
    <source>
        <dbReference type="SMART" id="SM00966"/>
    </source>
</evidence>
<dbReference type="InterPro" id="IPR052731">
    <property type="entry name" value="B_subtilis_Trans_State_Reg"/>
</dbReference>
<evidence type="ECO:0000313" key="2">
    <source>
        <dbReference type="EMBL" id="SCJ69075.1"/>
    </source>
</evidence>